<evidence type="ECO:0000313" key="4">
    <source>
        <dbReference type="Proteomes" id="UP000193944"/>
    </source>
</evidence>
<organism evidence="3 4">
    <name type="scientific">Anaeromyces robustus</name>
    <dbReference type="NCBI Taxonomy" id="1754192"/>
    <lineage>
        <taxon>Eukaryota</taxon>
        <taxon>Fungi</taxon>
        <taxon>Fungi incertae sedis</taxon>
        <taxon>Chytridiomycota</taxon>
        <taxon>Chytridiomycota incertae sedis</taxon>
        <taxon>Neocallimastigomycetes</taxon>
        <taxon>Neocallimastigales</taxon>
        <taxon>Neocallimastigaceae</taxon>
        <taxon>Anaeromyces</taxon>
    </lineage>
</organism>
<dbReference type="PROSITE" id="PS51450">
    <property type="entry name" value="LRR"/>
    <property type="match status" value="2"/>
</dbReference>
<name>A0A1Y1WW24_9FUNG</name>
<keyword evidence="4" id="KW-1185">Reference proteome</keyword>
<dbReference type="InterPro" id="IPR052595">
    <property type="entry name" value="LRRC69/RLP"/>
</dbReference>
<dbReference type="PANTHER" id="PTHR48057">
    <property type="entry name" value="LEUCINE-RICH REPEAT SERINE/THREONINE-PROTEIN KINASE 1"/>
    <property type="match status" value="1"/>
</dbReference>
<dbReference type="InterPro" id="IPR003591">
    <property type="entry name" value="Leu-rich_rpt_typical-subtyp"/>
</dbReference>
<proteinExistence type="predicted"/>
<dbReference type="STRING" id="1754192.A0A1Y1WW24"/>
<dbReference type="Proteomes" id="UP000193944">
    <property type="component" value="Unassembled WGS sequence"/>
</dbReference>
<dbReference type="OrthoDB" id="660555at2759"/>
<dbReference type="SMART" id="SM00365">
    <property type="entry name" value="LRR_SD22"/>
    <property type="match status" value="4"/>
</dbReference>
<dbReference type="AlphaFoldDB" id="A0A1Y1WW24"/>
<reference evidence="3 4" key="2">
    <citation type="submission" date="2016-08" db="EMBL/GenBank/DDBJ databases">
        <title>Pervasive Adenine N6-methylation of Active Genes in Fungi.</title>
        <authorList>
            <consortium name="DOE Joint Genome Institute"/>
            <person name="Mondo S.J."/>
            <person name="Dannebaum R.O."/>
            <person name="Kuo R.C."/>
            <person name="Labutti K."/>
            <person name="Haridas S."/>
            <person name="Kuo A."/>
            <person name="Salamov A."/>
            <person name="Ahrendt S.R."/>
            <person name="Lipzen A."/>
            <person name="Sullivan W."/>
            <person name="Andreopoulos W.B."/>
            <person name="Clum A."/>
            <person name="Lindquist E."/>
            <person name="Daum C."/>
            <person name="Ramamoorthy G.K."/>
            <person name="Gryganskyi A."/>
            <person name="Culley D."/>
            <person name="Magnuson J.K."/>
            <person name="James T.Y."/>
            <person name="O'Malley M.A."/>
            <person name="Stajich J.E."/>
            <person name="Spatafora J.W."/>
            <person name="Visel A."/>
            <person name="Grigoriev I.V."/>
        </authorList>
    </citation>
    <scope>NUCLEOTIDE SEQUENCE [LARGE SCALE GENOMIC DNA]</scope>
    <source>
        <strain evidence="3 4">S4</strain>
    </source>
</reference>
<evidence type="ECO:0000313" key="3">
    <source>
        <dbReference type="EMBL" id="ORX77662.1"/>
    </source>
</evidence>
<comment type="caution">
    <text evidence="3">The sequence shown here is derived from an EMBL/GenBank/DDBJ whole genome shotgun (WGS) entry which is preliminary data.</text>
</comment>
<gene>
    <name evidence="3" type="ORF">BCR32DRAFT_247757</name>
</gene>
<dbReference type="Gene3D" id="3.80.10.10">
    <property type="entry name" value="Ribonuclease Inhibitor"/>
    <property type="match status" value="2"/>
</dbReference>
<dbReference type="Pfam" id="PF13855">
    <property type="entry name" value="LRR_8"/>
    <property type="match status" value="1"/>
</dbReference>
<reference evidence="3 4" key="1">
    <citation type="submission" date="2016-08" db="EMBL/GenBank/DDBJ databases">
        <title>A Parts List for Fungal Cellulosomes Revealed by Comparative Genomics.</title>
        <authorList>
            <consortium name="DOE Joint Genome Institute"/>
            <person name="Haitjema C.H."/>
            <person name="Gilmore S.P."/>
            <person name="Henske J.K."/>
            <person name="Solomon K.V."/>
            <person name="De Groot R."/>
            <person name="Kuo A."/>
            <person name="Mondo S.J."/>
            <person name="Salamov A.A."/>
            <person name="Labutti K."/>
            <person name="Zhao Z."/>
            <person name="Chiniquy J."/>
            <person name="Barry K."/>
            <person name="Brewer H.M."/>
            <person name="Purvine S.O."/>
            <person name="Wright A.T."/>
            <person name="Boxma B."/>
            <person name="Van Alen T."/>
            <person name="Hackstein J.H."/>
            <person name="Baker S.E."/>
            <person name="Grigoriev I.V."/>
            <person name="O'Malley M.A."/>
        </authorList>
    </citation>
    <scope>NUCLEOTIDE SEQUENCE [LARGE SCALE GENOMIC DNA]</scope>
    <source>
        <strain evidence="3 4">S4</strain>
    </source>
</reference>
<keyword evidence="2" id="KW-0677">Repeat</keyword>
<dbReference type="PANTHER" id="PTHR48057:SF7">
    <property type="entry name" value="LEUCINE-RICH REPEAT SERINE_THREONINE-PROTEIN KINASE 1"/>
    <property type="match status" value="1"/>
</dbReference>
<sequence>MNIKNILKGIAYVTLFNKFALAKECDDIKTYLQNNNYDVESILKCEENENGQIKYLEFDDDCYPNSLISKVLSYESMETFYIHRSYCKDSQDNGLLDSLAKLPNLKELIISNGKEIPDWSVLSKSSLKSLVLTMLEFSQKNLEDVSKISSLESLDVSGLTFDSLDMSPLKNLKNLVTLDANQNFIEDKTLRDITSLKSLYIRGNANDSIIDDISTLSNLELFQLHASSTRRKNYSVNLLGNSFIGLNSLKKLIIQGYKISQDNIENISTLVDLEELHFTTCNYSSELRFTTFENLKNLSILEYNNFKPYGTPLDRISHSIYSLTNLKQLIITKNNITSISPDLSNLKNLEYLDLSNNAITSEIPEYLNSFTNLKYINLSGNEGINGKTLTNDNLETCVYDSNDSICMVKNMNCFGDDINLKPCASVITKTTTIKTTTTKTSTKKTGSKKTSTKTKKITKKTTITKRITITKKVTRKH</sequence>
<protein>
    <submittedName>
        <fullName evidence="3">RNI-like protein</fullName>
    </submittedName>
</protein>
<evidence type="ECO:0000256" key="1">
    <source>
        <dbReference type="ARBA" id="ARBA00022614"/>
    </source>
</evidence>
<accession>A0A1Y1WW24</accession>
<dbReference type="EMBL" id="MCFG01000239">
    <property type="protein sequence ID" value="ORX77662.1"/>
    <property type="molecule type" value="Genomic_DNA"/>
</dbReference>
<dbReference type="InterPro" id="IPR032675">
    <property type="entry name" value="LRR_dom_sf"/>
</dbReference>
<dbReference type="SUPFAM" id="SSF52058">
    <property type="entry name" value="L domain-like"/>
    <property type="match status" value="1"/>
</dbReference>
<keyword evidence="1" id="KW-0433">Leucine-rich repeat</keyword>
<dbReference type="SMART" id="SM00369">
    <property type="entry name" value="LRR_TYP"/>
    <property type="match status" value="2"/>
</dbReference>
<evidence type="ECO:0000256" key="2">
    <source>
        <dbReference type="ARBA" id="ARBA00022737"/>
    </source>
</evidence>
<dbReference type="InterPro" id="IPR001611">
    <property type="entry name" value="Leu-rich_rpt"/>
</dbReference>